<proteinExistence type="predicted"/>
<reference evidence="1 2" key="1">
    <citation type="submission" date="2018-08" db="EMBL/GenBank/DDBJ databases">
        <title>Sphingobium sp. EO9.</title>
        <authorList>
            <person name="Park Y."/>
            <person name="Kim K.H."/>
            <person name="Jeon C.O."/>
        </authorList>
    </citation>
    <scope>NUCLEOTIDE SEQUENCE [LARGE SCALE GENOMIC DNA]</scope>
    <source>
        <strain evidence="1 2">EO9</strain>
    </source>
</reference>
<protein>
    <submittedName>
        <fullName evidence="1">Uncharacterized protein</fullName>
    </submittedName>
</protein>
<dbReference type="Proteomes" id="UP000283469">
    <property type="component" value="Unassembled WGS sequence"/>
</dbReference>
<evidence type="ECO:0000313" key="1">
    <source>
        <dbReference type="EMBL" id="RJG52975.1"/>
    </source>
</evidence>
<dbReference type="OrthoDB" id="7473377at2"/>
<dbReference type="EMBL" id="QVRA01000020">
    <property type="protein sequence ID" value="RJG52975.1"/>
    <property type="molecule type" value="Genomic_DNA"/>
</dbReference>
<accession>A0A418YP01</accession>
<dbReference type="AlphaFoldDB" id="A0A418YP01"/>
<sequence length="127" mass="13541">MNDITSLPVMTARDAQAIGFAAFNAVPTLPIDLPDGGFTLSAKTSEGRRITFYFGPYVTGGPARFVDIQYHDAAATVQDARGAPAPLFDIFTIGHGDRRAYDSRSDETIGKPSIVVILLSGPADDDH</sequence>
<gene>
    <name evidence="1" type="ORF">D0Z70_18245</name>
</gene>
<name>A0A418YP01_9SPHN</name>
<keyword evidence="2" id="KW-1185">Reference proteome</keyword>
<comment type="caution">
    <text evidence="1">The sequence shown here is derived from an EMBL/GenBank/DDBJ whole genome shotgun (WGS) entry which is preliminary data.</text>
</comment>
<dbReference type="RefSeq" id="WP_119748887.1">
    <property type="nucleotide sequence ID" value="NZ_QVRA01000020.1"/>
</dbReference>
<organism evidence="1 2">
    <name type="scientific">Sphingobium terrigena</name>
    <dbReference type="NCBI Taxonomy" id="2304063"/>
    <lineage>
        <taxon>Bacteria</taxon>
        <taxon>Pseudomonadati</taxon>
        <taxon>Pseudomonadota</taxon>
        <taxon>Alphaproteobacteria</taxon>
        <taxon>Sphingomonadales</taxon>
        <taxon>Sphingomonadaceae</taxon>
        <taxon>Sphingobium</taxon>
    </lineage>
</organism>
<evidence type="ECO:0000313" key="2">
    <source>
        <dbReference type="Proteomes" id="UP000283469"/>
    </source>
</evidence>